<dbReference type="InterPro" id="IPR051212">
    <property type="entry name" value="Type-I_RE_S_subunit"/>
</dbReference>
<dbReference type="PANTHER" id="PTHR43140">
    <property type="entry name" value="TYPE-1 RESTRICTION ENZYME ECOKI SPECIFICITY PROTEIN"/>
    <property type="match status" value="1"/>
</dbReference>
<evidence type="ECO:0000313" key="2">
    <source>
        <dbReference type="EMBL" id="MBW4756046.1"/>
    </source>
</evidence>
<dbReference type="EC" id="3.1.21.-" evidence="2"/>
<proteinExistence type="predicted"/>
<dbReference type="EMBL" id="JAHXCP010000051">
    <property type="protein sequence ID" value="MBW4756046.1"/>
    <property type="molecule type" value="Genomic_DNA"/>
</dbReference>
<dbReference type="GO" id="GO:0016787">
    <property type="term" value="F:hydrolase activity"/>
    <property type="evidence" value="ECO:0007669"/>
    <property type="project" value="UniProtKB-KW"/>
</dbReference>
<keyword evidence="3" id="KW-1185">Reference proteome</keyword>
<protein>
    <submittedName>
        <fullName evidence="2">Restriction endonuclease subunit S</fullName>
        <ecNumber evidence="2">3.1.21.-</ecNumber>
    </submittedName>
</protein>
<evidence type="ECO:0000259" key="1">
    <source>
        <dbReference type="Pfam" id="PF01420"/>
    </source>
</evidence>
<dbReference type="Proteomes" id="UP000812077">
    <property type="component" value="Unassembled WGS sequence"/>
</dbReference>
<evidence type="ECO:0000313" key="3">
    <source>
        <dbReference type="Proteomes" id="UP000812077"/>
    </source>
</evidence>
<keyword evidence="2" id="KW-0378">Hydrolase</keyword>
<gene>
    <name evidence="2" type="ORF">KZO77_13670</name>
</gene>
<dbReference type="GO" id="GO:0004519">
    <property type="term" value="F:endonuclease activity"/>
    <property type="evidence" value="ECO:0007669"/>
    <property type="project" value="UniProtKB-KW"/>
</dbReference>
<feature type="domain" description="Type I restriction modification DNA specificity" evidence="1">
    <location>
        <begin position="3"/>
        <end position="53"/>
    </location>
</feature>
<sequence>MRSNASATTLPILNKSNFSKLRIPLPPLAEQQRIAAEIKRWFNLIDIIEQGKADLQITIKQAKNKILELAIHGKLVPQDPNDEPASELLKRINPKAEITCDNGHYPKLPKGWAITSMQEVCRLIDGEKLKNRALTNLDARFLRGFSDGKIIKEGRYISANTCMILVDGENSGEVFVTPMEGYQGSTFKQLSFNVNMNKEYILYIITQNRKALRENKVGSAIPHLNKKLFKAIQVPIPPYAEQERIVCAINTAFNKLNAIEESL</sequence>
<dbReference type="Pfam" id="PF01420">
    <property type="entry name" value="Methylase_S"/>
    <property type="match status" value="2"/>
</dbReference>
<reference evidence="2 3" key="1">
    <citation type="submission" date="2021-07" db="EMBL/GenBank/DDBJ databases">
        <title>Genomic diversity and antimicrobial resistance of Prevotella spp. isolated from chronic lung disease airways.</title>
        <authorList>
            <person name="Webb K.A."/>
            <person name="Olagoke O.S."/>
            <person name="Baird T."/>
            <person name="Neill J."/>
            <person name="Pham A."/>
            <person name="Wells T.J."/>
            <person name="Ramsay K.A."/>
            <person name="Bell S.C."/>
            <person name="Sarovich D.S."/>
            <person name="Price E.P."/>
        </authorList>
    </citation>
    <scope>NUCLEOTIDE SEQUENCE [LARGE SCALE GENOMIC DNA]</scope>
    <source>
        <strain evidence="2 3">SCHI0027.S.6</strain>
    </source>
</reference>
<name>A0ABS6Y970_9BACT</name>
<dbReference type="PANTHER" id="PTHR43140:SF1">
    <property type="entry name" value="TYPE I RESTRICTION ENZYME ECOKI SPECIFICITY SUBUNIT"/>
    <property type="match status" value="1"/>
</dbReference>
<feature type="domain" description="Type I restriction modification DNA specificity" evidence="1">
    <location>
        <begin position="146"/>
        <end position="261"/>
    </location>
</feature>
<keyword evidence="2" id="KW-0255">Endonuclease</keyword>
<keyword evidence="2" id="KW-0540">Nuclease</keyword>
<dbReference type="InterPro" id="IPR000055">
    <property type="entry name" value="Restrct_endonuc_typeI_TRD"/>
</dbReference>
<comment type="caution">
    <text evidence="2">The sequence shown here is derived from an EMBL/GenBank/DDBJ whole genome shotgun (WGS) entry which is preliminary data.</text>
</comment>
<accession>A0ABS6Y970</accession>
<organism evidence="2 3">
    <name type="scientific">Prevotella melaninogenica</name>
    <dbReference type="NCBI Taxonomy" id="28132"/>
    <lineage>
        <taxon>Bacteria</taxon>
        <taxon>Pseudomonadati</taxon>
        <taxon>Bacteroidota</taxon>
        <taxon>Bacteroidia</taxon>
        <taxon>Bacteroidales</taxon>
        <taxon>Prevotellaceae</taxon>
        <taxon>Prevotella</taxon>
    </lineage>
</organism>